<evidence type="ECO:0000256" key="3">
    <source>
        <dbReference type="ARBA" id="ARBA00022692"/>
    </source>
</evidence>
<evidence type="ECO:0000256" key="4">
    <source>
        <dbReference type="ARBA" id="ARBA00022989"/>
    </source>
</evidence>
<protein>
    <submittedName>
        <fullName evidence="9">Unannotated protein</fullName>
    </submittedName>
</protein>
<dbReference type="SUPFAM" id="SSF161098">
    <property type="entry name" value="MetI-like"/>
    <property type="match status" value="1"/>
</dbReference>
<dbReference type="PANTHER" id="PTHR30177:SF4">
    <property type="entry name" value="OSMOPROTECTANT IMPORT PERMEASE PROTEIN OSMW"/>
    <property type="match status" value="1"/>
</dbReference>
<feature type="transmembrane region" description="Helical" evidence="6">
    <location>
        <begin position="35"/>
        <end position="55"/>
    </location>
</feature>
<dbReference type="InterPro" id="IPR000515">
    <property type="entry name" value="MetI-like"/>
</dbReference>
<name>A0A6J6F198_9ZZZZ</name>
<dbReference type="Gene3D" id="1.10.3720.10">
    <property type="entry name" value="MetI-like"/>
    <property type="match status" value="1"/>
</dbReference>
<feature type="domain" description="ABC transmembrane type-1" evidence="7">
    <location>
        <begin position="1"/>
        <end position="179"/>
    </location>
</feature>
<dbReference type="InterPro" id="IPR035906">
    <property type="entry name" value="MetI-like_sf"/>
</dbReference>
<evidence type="ECO:0000313" key="8">
    <source>
        <dbReference type="EMBL" id="CAB4539185.1"/>
    </source>
</evidence>
<organism evidence="9">
    <name type="scientific">freshwater metagenome</name>
    <dbReference type="NCBI Taxonomy" id="449393"/>
    <lineage>
        <taxon>unclassified sequences</taxon>
        <taxon>metagenomes</taxon>
        <taxon>ecological metagenomes</taxon>
    </lineage>
</organism>
<feature type="transmembrane region" description="Helical" evidence="6">
    <location>
        <begin position="121"/>
        <end position="141"/>
    </location>
</feature>
<keyword evidence="4 6" id="KW-1133">Transmembrane helix</keyword>
<accession>A0A6J6F198</accession>
<keyword evidence="3 6" id="KW-0812">Transmembrane</keyword>
<dbReference type="EMBL" id="CAEZSG010000090">
    <property type="protein sequence ID" value="CAB4539185.1"/>
    <property type="molecule type" value="Genomic_DNA"/>
</dbReference>
<dbReference type="InterPro" id="IPR051204">
    <property type="entry name" value="ABC_transp_perm/SBD"/>
</dbReference>
<dbReference type="CDD" id="cd06261">
    <property type="entry name" value="TM_PBP2"/>
    <property type="match status" value="1"/>
</dbReference>
<gene>
    <name evidence="8" type="ORF">UFOPK1413_00644</name>
    <name evidence="9" type="ORF">UFOPK1767_00350</name>
</gene>
<proteinExistence type="predicted"/>
<evidence type="ECO:0000259" key="7">
    <source>
        <dbReference type="PROSITE" id="PS50928"/>
    </source>
</evidence>
<evidence type="ECO:0000313" key="9">
    <source>
        <dbReference type="EMBL" id="CAB4581349.1"/>
    </source>
</evidence>
<keyword evidence="2" id="KW-0813">Transport</keyword>
<sequence length="197" mass="21125">MHLSVSVVPIAVGAFLAIVFTRITPPRWSNTARGALGAIYAIPSLALFVTLPALIGTDFTGPTNVVIALTIYAIASMYFSAHDAFNQVPRPTVSNAESMGMNPRQIFVHVELPMAVPGLIAGLRVTAASIISIASIGAVVGVRNLGYLFIDGFQRKIPEEIITGVLAIFVIALTLDAGLWLVGRMLTRWRFIKVEHA</sequence>
<dbReference type="AlphaFoldDB" id="A0A6J6F198"/>
<keyword evidence="5 6" id="KW-0472">Membrane</keyword>
<evidence type="ECO:0000256" key="2">
    <source>
        <dbReference type="ARBA" id="ARBA00022448"/>
    </source>
</evidence>
<feature type="transmembrane region" description="Helical" evidence="6">
    <location>
        <begin position="161"/>
        <end position="183"/>
    </location>
</feature>
<dbReference type="PANTHER" id="PTHR30177">
    <property type="entry name" value="GLYCINE BETAINE/L-PROLINE TRANSPORT SYSTEM PERMEASE PROTEIN PROW"/>
    <property type="match status" value="1"/>
</dbReference>
<reference evidence="9" key="1">
    <citation type="submission" date="2020-05" db="EMBL/GenBank/DDBJ databases">
        <authorList>
            <person name="Chiriac C."/>
            <person name="Salcher M."/>
            <person name="Ghai R."/>
            <person name="Kavagutti S V."/>
        </authorList>
    </citation>
    <scope>NUCLEOTIDE SEQUENCE</scope>
</reference>
<evidence type="ECO:0000256" key="1">
    <source>
        <dbReference type="ARBA" id="ARBA00004141"/>
    </source>
</evidence>
<evidence type="ECO:0000256" key="5">
    <source>
        <dbReference type="ARBA" id="ARBA00023136"/>
    </source>
</evidence>
<comment type="subcellular location">
    <subcellularLocation>
        <location evidence="1">Membrane</location>
        <topology evidence="1">Multi-pass membrane protein</topology>
    </subcellularLocation>
</comment>
<evidence type="ECO:0000256" key="6">
    <source>
        <dbReference type="SAM" id="Phobius"/>
    </source>
</evidence>
<dbReference type="GO" id="GO:0016020">
    <property type="term" value="C:membrane"/>
    <property type="evidence" value="ECO:0007669"/>
    <property type="project" value="UniProtKB-SubCell"/>
</dbReference>
<dbReference type="GO" id="GO:0055085">
    <property type="term" value="P:transmembrane transport"/>
    <property type="evidence" value="ECO:0007669"/>
    <property type="project" value="InterPro"/>
</dbReference>
<dbReference type="GO" id="GO:0031460">
    <property type="term" value="P:glycine betaine transport"/>
    <property type="evidence" value="ECO:0007669"/>
    <property type="project" value="TreeGrafter"/>
</dbReference>
<dbReference type="PROSITE" id="PS50928">
    <property type="entry name" value="ABC_TM1"/>
    <property type="match status" value="1"/>
</dbReference>
<feature type="transmembrane region" description="Helical" evidence="6">
    <location>
        <begin position="6"/>
        <end position="23"/>
    </location>
</feature>
<feature type="transmembrane region" description="Helical" evidence="6">
    <location>
        <begin position="61"/>
        <end position="81"/>
    </location>
</feature>
<dbReference type="Pfam" id="PF00528">
    <property type="entry name" value="BPD_transp_1"/>
    <property type="match status" value="1"/>
</dbReference>
<dbReference type="EMBL" id="CAEZTZ010000029">
    <property type="protein sequence ID" value="CAB4581349.1"/>
    <property type="molecule type" value="Genomic_DNA"/>
</dbReference>